<organism evidence="3">
    <name type="scientific">Rhodopseudomonas palustris (strain BisA53)</name>
    <dbReference type="NCBI Taxonomy" id="316055"/>
    <lineage>
        <taxon>Bacteria</taxon>
        <taxon>Pseudomonadati</taxon>
        <taxon>Pseudomonadota</taxon>
        <taxon>Alphaproteobacteria</taxon>
        <taxon>Hyphomicrobiales</taxon>
        <taxon>Nitrobacteraceae</taxon>
        <taxon>Rhodopseudomonas</taxon>
    </lineage>
</organism>
<dbReference type="PROSITE" id="PS00018">
    <property type="entry name" value="EF_HAND_1"/>
    <property type="match status" value="1"/>
</dbReference>
<feature type="domain" description="FecR protein" evidence="2">
    <location>
        <begin position="37"/>
        <end position="127"/>
    </location>
</feature>
<dbReference type="Pfam" id="PF04773">
    <property type="entry name" value="FecR"/>
    <property type="match status" value="1"/>
</dbReference>
<sequence>MRIVARASGVAWLCLLISFSLAHAQSPPAGCTAEPAANGAQALRCRGGVVIVAEAGAQFATRDRDRNGVIDAVDLRSKAVLVDAPKQAPGRRFEVITPQAIAAVRGTRWAVDAEGAKSSVFVFDGQVGVRRRAGRARVVLTPGEGVDVDDGATPLTVRRWPQPRADALRQRLGQ</sequence>
<dbReference type="eggNOG" id="COG3712">
    <property type="taxonomic scope" value="Bacteria"/>
</dbReference>
<evidence type="ECO:0000259" key="2">
    <source>
        <dbReference type="Pfam" id="PF04773"/>
    </source>
</evidence>
<feature type="signal peptide" evidence="1">
    <location>
        <begin position="1"/>
        <end position="24"/>
    </location>
</feature>
<dbReference type="KEGG" id="rpe:RPE_4396"/>
<reference evidence="3" key="1">
    <citation type="submission" date="2006-09" db="EMBL/GenBank/DDBJ databases">
        <title>Complete sequence of Rhodopseudomonas palustris BisA53.</title>
        <authorList>
            <consortium name="US DOE Joint Genome Institute"/>
            <person name="Copeland A."/>
            <person name="Lucas S."/>
            <person name="Lapidus A."/>
            <person name="Barry K."/>
            <person name="Detter J.C."/>
            <person name="Glavina del Rio T."/>
            <person name="Hammon N."/>
            <person name="Israni S."/>
            <person name="Dalin E."/>
            <person name="Tice H."/>
            <person name="Pitluck S."/>
            <person name="Chain P."/>
            <person name="Malfatti S."/>
            <person name="Shin M."/>
            <person name="Vergez L."/>
            <person name="Schmutz J."/>
            <person name="Larimer F."/>
            <person name="Land M."/>
            <person name="Hauser L."/>
            <person name="Pelletier D.A."/>
            <person name="Kyrpides N."/>
            <person name="Kim E."/>
            <person name="Harwood C.S."/>
            <person name="Oda Y."/>
            <person name="Richardson P."/>
        </authorList>
    </citation>
    <scope>NUCLEOTIDE SEQUENCE [LARGE SCALE GENOMIC DNA]</scope>
    <source>
        <strain evidence="3">BisA53</strain>
    </source>
</reference>
<name>Q07IB4_RHOP5</name>
<dbReference type="HOGENOM" id="CLU_130914_0_0_5"/>
<dbReference type="InterPro" id="IPR018247">
    <property type="entry name" value="EF_Hand_1_Ca_BS"/>
</dbReference>
<dbReference type="OrthoDB" id="7994644at2"/>
<feature type="chain" id="PRO_5004165740" description="FecR protein domain-containing protein" evidence="1">
    <location>
        <begin position="25"/>
        <end position="174"/>
    </location>
</feature>
<dbReference type="InterPro" id="IPR006860">
    <property type="entry name" value="FecR"/>
</dbReference>
<evidence type="ECO:0000313" key="3">
    <source>
        <dbReference type="EMBL" id="ABJ08320.1"/>
    </source>
</evidence>
<dbReference type="EMBL" id="CP000463">
    <property type="protein sequence ID" value="ABJ08320.1"/>
    <property type="molecule type" value="Genomic_DNA"/>
</dbReference>
<protein>
    <recommendedName>
        <fullName evidence="2">FecR protein domain-containing protein</fullName>
    </recommendedName>
</protein>
<keyword evidence="1" id="KW-0732">Signal</keyword>
<gene>
    <name evidence="3" type="ordered locus">RPE_4396</name>
</gene>
<dbReference type="PANTHER" id="PTHR38731">
    <property type="entry name" value="LIPL45-RELATED LIPOPROTEIN-RELATED"/>
    <property type="match status" value="1"/>
</dbReference>
<accession>Q07IB4</accession>
<dbReference type="AlphaFoldDB" id="Q07IB4"/>
<evidence type="ECO:0000256" key="1">
    <source>
        <dbReference type="SAM" id="SignalP"/>
    </source>
</evidence>
<proteinExistence type="predicted"/>
<dbReference type="Gene3D" id="2.60.120.1440">
    <property type="match status" value="1"/>
</dbReference>
<dbReference type="STRING" id="316055.RPE_4396"/>
<dbReference type="PANTHER" id="PTHR38731:SF1">
    <property type="entry name" value="FECR PROTEIN DOMAIN-CONTAINING PROTEIN"/>
    <property type="match status" value="1"/>
</dbReference>